<dbReference type="GO" id="GO:0051539">
    <property type="term" value="F:4 iron, 4 sulfur cluster binding"/>
    <property type="evidence" value="ECO:0007669"/>
    <property type="project" value="TreeGrafter"/>
</dbReference>
<dbReference type="InterPro" id="IPR018136">
    <property type="entry name" value="Aconitase_4Fe-4S_BS"/>
</dbReference>
<evidence type="ECO:0000256" key="6">
    <source>
        <dbReference type="SAM" id="Coils"/>
    </source>
</evidence>
<dbReference type="GO" id="GO:0005829">
    <property type="term" value="C:cytosol"/>
    <property type="evidence" value="ECO:0007669"/>
    <property type="project" value="TreeGrafter"/>
</dbReference>
<evidence type="ECO:0000313" key="9">
    <source>
        <dbReference type="Proteomes" id="UP000007129"/>
    </source>
</evidence>
<keyword evidence="5" id="KW-0411">Iron-sulfur</keyword>
<dbReference type="Gene3D" id="3.30.499.10">
    <property type="entry name" value="Aconitase, domain 3"/>
    <property type="match status" value="2"/>
</dbReference>
<dbReference type="Pfam" id="PF00330">
    <property type="entry name" value="Aconitase"/>
    <property type="match status" value="1"/>
</dbReference>
<evidence type="ECO:0000256" key="5">
    <source>
        <dbReference type="ARBA" id="ARBA00023014"/>
    </source>
</evidence>
<dbReference type="PRINTS" id="PR00415">
    <property type="entry name" value="ACONITASE"/>
</dbReference>
<dbReference type="PROSITE" id="PS00450">
    <property type="entry name" value="ACONITASE_1"/>
    <property type="match status" value="1"/>
</dbReference>
<dbReference type="InterPro" id="IPR050926">
    <property type="entry name" value="Aconitase/IPM_isomerase"/>
</dbReference>
<comment type="cofactor">
    <cofactor evidence="1">
        <name>[4Fe-4S] cluster</name>
        <dbReference type="ChEBI" id="CHEBI:49883"/>
    </cofactor>
</comment>
<dbReference type="GO" id="GO:0006099">
    <property type="term" value="P:tricarboxylic acid cycle"/>
    <property type="evidence" value="ECO:0007669"/>
    <property type="project" value="TreeGrafter"/>
</dbReference>
<dbReference type="InterPro" id="IPR036008">
    <property type="entry name" value="Aconitase_4Fe-4S_dom"/>
</dbReference>
<proteinExistence type="inferred from homology"/>
<gene>
    <name evidence="8" type="ORF">MPH_05543</name>
</gene>
<name>K2RRA2_MACPH</name>
<dbReference type="EMBL" id="AHHD01000251">
    <property type="protein sequence ID" value="EKG17253.1"/>
    <property type="molecule type" value="Genomic_DNA"/>
</dbReference>
<dbReference type="eggNOG" id="KOG0453">
    <property type="taxonomic scope" value="Eukaryota"/>
</dbReference>
<dbReference type="HOGENOM" id="CLU_006714_2_4_1"/>
<dbReference type="InterPro" id="IPR015931">
    <property type="entry name" value="Acnase/IPM_dHydase_lsu_aba_1/3"/>
</dbReference>
<reference evidence="8 9" key="1">
    <citation type="journal article" date="2012" name="BMC Genomics">
        <title>Tools to kill: Genome of one of the most destructive plant pathogenic fungi Macrophomina phaseolina.</title>
        <authorList>
            <person name="Islam M.S."/>
            <person name="Haque M.S."/>
            <person name="Islam M.M."/>
            <person name="Emdad E.M."/>
            <person name="Halim A."/>
            <person name="Hossen Q.M.M."/>
            <person name="Hossain M.Z."/>
            <person name="Ahmed B."/>
            <person name="Rahim S."/>
            <person name="Rahman M.S."/>
            <person name="Alam M.M."/>
            <person name="Hou S."/>
            <person name="Wan X."/>
            <person name="Saito J.A."/>
            <person name="Alam M."/>
        </authorList>
    </citation>
    <scope>NUCLEOTIDE SEQUENCE [LARGE SCALE GENOMIC DNA]</scope>
    <source>
        <strain evidence="8 9">MS6</strain>
    </source>
</reference>
<dbReference type="GO" id="GO:0003994">
    <property type="term" value="F:aconitate hydratase activity"/>
    <property type="evidence" value="ECO:0007669"/>
    <property type="project" value="TreeGrafter"/>
</dbReference>
<keyword evidence="3" id="KW-0479">Metal-binding</keyword>
<dbReference type="Gene3D" id="3.40.1060.10">
    <property type="entry name" value="Aconitase, Domain 2"/>
    <property type="match status" value="1"/>
</dbReference>
<accession>K2RRA2</accession>
<evidence type="ECO:0000256" key="4">
    <source>
        <dbReference type="ARBA" id="ARBA00023004"/>
    </source>
</evidence>
<dbReference type="PANTHER" id="PTHR43160:SF3">
    <property type="entry name" value="ACONITATE HYDRATASE, MITOCHONDRIAL"/>
    <property type="match status" value="1"/>
</dbReference>
<comment type="caution">
    <text evidence="8">The sequence shown here is derived from an EMBL/GenBank/DDBJ whole genome shotgun (WGS) entry which is preliminary data.</text>
</comment>
<keyword evidence="6" id="KW-0175">Coiled coil</keyword>
<evidence type="ECO:0000259" key="7">
    <source>
        <dbReference type="Pfam" id="PF00330"/>
    </source>
</evidence>
<dbReference type="InParanoid" id="K2RRA2"/>
<evidence type="ECO:0000256" key="2">
    <source>
        <dbReference type="ARBA" id="ARBA00007185"/>
    </source>
</evidence>
<dbReference type="SUPFAM" id="SSF53732">
    <property type="entry name" value="Aconitase iron-sulfur domain"/>
    <property type="match status" value="1"/>
</dbReference>
<evidence type="ECO:0000313" key="8">
    <source>
        <dbReference type="EMBL" id="EKG17253.1"/>
    </source>
</evidence>
<protein>
    <submittedName>
        <fullName evidence="8">Aconitase/3-isopropylmalate dehydratase large subunit alpha/beta/alpha</fullName>
    </submittedName>
</protein>
<sequence>MDSHWPDGSAWRRECWRSRPNGHSSSADYSFGITALFSGLLRLTSTFKFSKSQSERHGEDLTTQVLAEMTLLHNLRHLRNSLPPRICSARRLATVSGATGIPGAQVPMSLLEKVRTWSLFTSVMLMFAQNAFLPYPKLQRNLDVLRRRLDRPLVLSEKILYTHLCEPETQQLDRGKSFLKLNPDRAACHDATATMALLQFISAGLPEVQLPATIHGDHLIVAEKGAVQDLENAKEQYREVYAFLASACAKYNIGFWKPGSGIIHTILFENYAFPGGLIIGTDSHTPNAGGMGMLGIGVGGSDAVDAMAGMPWDLQCPKVMGVRLTGKLQGWASSKDIILKLAGIVSVSGGKGRIVEFFGPGTETLGATAMATICNMSAEIGSTSCIFPYSDAMARYLSATRRDFIANAARENIGLLLPDEGSEKYYDEVIEIDLDTLEPHINGPYTPDLSHPLSKFSDEVQSSEWPKQLSHAMVGSCTNSSYEDLKKASELIRQAESAGLKPKVPFFVTAGSEQIRATVERDGILDTFQEAGAVLLSNSCGPCVGQWNRTEVEKVTSHQLYQSYKLADRI</sequence>
<dbReference type="Proteomes" id="UP000007129">
    <property type="component" value="Unassembled WGS sequence"/>
</dbReference>
<keyword evidence="4" id="KW-0408">Iron</keyword>
<comment type="similarity">
    <text evidence="2">Belongs to the aconitase/IPM isomerase family.</text>
</comment>
<dbReference type="OrthoDB" id="2224430at2759"/>
<dbReference type="InterPro" id="IPR001030">
    <property type="entry name" value="Acoase/IPM_deHydtase_lsu_aba"/>
</dbReference>
<dbReference type="GO" id="GO:0005739">
    <property type="term" value="C:mitochondrion"/>
    <property type="evidence" value="ECO:0007669"/>
    <property type="project" value="TreeGrafter"/>
</dbReference>
<dbReference type="AlphaFoldDB" id="K2RRA2"/>
<organism evidence="8 9">
    <name type="scientific">Macrophomina phaseolina (strain MS6)</name>
    <name type="common">Charcoal rot fungus</name>
    <dbReference type="NCBI Taxonomy" id="1126212"/>
    <lineage>
        <taxon>Eukaryota</taxon>
        <taxon>Fungi</taxon>
        <taxon>Dikarya</taxon>
        <taxon>Ascomycota</taxon>
        <taxon>Pezizomycotina</taxon>
        <taxon>Dothideomycetes</taxon>
        <taxon>Dothideomycetes incertae sedis</taxon>
        <taxon>Botryosphaeriales</taxon>
        <taxon>Botryosphaeriaceae</taxon>
        <taxon>Macrophomina</taxon>
    </lineage>
</organism>
<dbReference type="InterPro" id="IPR015932">
    <property type="entry name" value="Aconitase_dom2"/>
</dbReference>
<feature type="coiled-coil region" evidence="6">
    <location>
        <begin position="220"/>
        <end position="247"/>
    </location>
</feature>
<dbReference type="FunFam" id="3.40.1060.10:FF:000001">
    <property type="entry name" value="Aconitate hydratase, mitochondrial"/>
    <property type="match status" value="1"/>
</dbReference>
<dbReference type="FunFam" id="3.30.499.10:FF:000004">
    <property type="entry name" value="Aconitate hydratase, mitochondrial"/>
    <property type="match status" value="1"/>
</dbReference>
<dbReference type="STRING" id="1126212.K2RRA2"/>
<evidence type="ECO:0000256" key="1">
    <source>
        <dbReference type="ARBA" id="ARBA00001966"/>
    </source>
</evidence>
<evidence type="ECO:0000256" key="3">
    <source>
        <dbReference type="ARBA" id="ARBA00022723"/>
    </source>
</evidence>
<dbReference type="VEuPathDB" id="FungiDB:MPH_05543"/>
<dbReference type="GO" id="GO:0046872">
    <property type="term" value="F:metal ion binding"/>
    <property type="evidence" value="ECO:0007669"/>
    <property type="project" value="UniProtKB-KW"/>
</dbReference>
<dbReference type="PROSITE" id="PS01244">
    <property type="entry name" value="ACONITASE_2"/>
    <property type="match status" value="1"/>
</dbReference>
<feature type="domain" description="Aconitase/3-isopropylmalate dehydratase large subunit alpha/beta/alpha" evidence="7">
    <location>
        <begin position="157"/>
        <end position="553"/>
    </location>
</feature>
<dbReference type="PANTHER" id="PTHR43160">
    <property type="entry name" value="ACONITATE HYDRATASE B"/>
    <property type="match status" value="1"/>
</dbReference>